<sequence length="258" mass="27900">MPVIDPSARVDPGAQLADDVEVGAFSVIGPDVEIGAGTRIGPHVVISGHTRIGRDNRIFQFCSVGEEPQHRGYKGEPTRVDIGDGNTIREFCSIHRGTLFDEGVTRIGNHNLLMAYVHIAHDCVLGDGITMANGASLAGHVNLADHCILAGFAMVHQFTQVGTLAYLGYSTGVTRDVPAFVRCSGYTAQPHGINSVGMRRRGYTEEDVRSVKQAYRTVYRAKLLFDTARETLAPLAEANPAADIFLASLNRSKRGIIR</sequence>
<reference evidence="10 11" key="1">
    <citation type="submission" date="2023-09" db="EMBL/GenBank/DDBJ databases">
        <authorList>
            <person name="Rey-Velasco X."/>
        </authorList>
    </citation>
    <scope>NUCLEOTIDE SEQUENCE [LARGE SCALE GENOMIC DNA]</scope>
    <source>
        <strain evidence="10 11">P385</strain>
    </source>
</reference>
<dbReference type="Proteomes" id="UP001259982">
    <property type="component" value="Unassembled WGS sequence"/>
</dbReference>
<gene>
    <name evidence="8 10" type="primary">lpxA</name>
    <name evidence="10" type="ORF">RM531_02500</name>
</gene>
<feature type="domain" description="UDP N-acetylglucosamine O-acyltransferase C-terminal" evidence="9">
    <location>
        <begin position="176"/>
        <end position="257"/>
    </location>
</feature>
<keyword evidence="6 8" id="KW-0443">Lipid metabolism</keyword>
<keyword evidence="11" id="KW-1185">Reference proteome</keyword>
<keyword evidence="2 8" id="KW-0444">Lipid biosynthesis</keyword>
<keyword evidence="7 8" id="KW-0012">Acyltransferase</keyword>
<dbReference type="Pfam" id="PF00132">
    <property type="entry name" value="Hexapep"/>
    <property type="match status" value="2"/>
</dbReference>
<evidence type="ECO:0000256" key="1">
    <source>
        <dbReference type="ARBA" id="ARBA00022490"/>
    </source>
</evidence>
<evidence type="ECO:0000256" key="3">
    <source>
        <dbReference type="ARBA" id="ARBA00022556"/>
    </source>
</evidence>
<evidence type="ECO:0000313" key="10">
    <source>
        <dbReference type="EMBL" id="MDT0617333.1"/>
    </source>
</evidence>
<dbReference type="PROSITE" id="PS00101">
    <property type="entry name" value="HEXAPEP_TRANSFERASES"/>
    <property type="match status" value="1"/>
</dbReference>
<comment type="pathway">
    <text evidence="8">Glycolipid biosynthesis; lipid IV(A) biosynthesis; lipid IV(A) from (3R)-3-hydroxytetradecanoyl-[acyl-carrier-protein] and UDP-N-acetyl-alpha-D-glucosamine: step 1/6.</text>
</comment>
<dbReference type="Gene3D" id="1.20.1180.10">
    <property type="entry name" value="Udp N-acetylglucosamine O-acyltransferase, C-terminal domain"/>
    <property type="match status" value="1"/>
</dbReference>
<keyword evidence="5 8" id="KW-0677">Repeat</keyword>
<comment type="similarity">
    <text evidence="8">Belongs to the transferase hexapeptide repeat family. LpxA subfamily.</text>
</comment>
<evidence type="ECO:0000313" key="11">
    <source>
        <dbReference type="Proteomes" id="UP001259982"/>
    </source>
</evidence>
<evidence type="ECO:0000256" key="4">
    <source>
        <dbReference type="ARBA" id="ARBA00022679"/>
    </source>
</evidence>
<evidence type="ECO:0000256" key="8">
    <source>
        <dbReference type="HAMAP-Rule" id="MF_00387"/>
    </source>
</evidence>
<accession>A0ABU3B4F3</accession>
<protein>
    <recommendedName>
        <fullName evidence="8">Acyl-[acyl-carrier-protein]--UDP-N-acetylglucosamine O-acyltransferase</fullName>
        <shortName evidence="8">UDP-N-acetylglucosamine acyltransferase</shortName>
        <ecNumber evidence="8">2.3.1.129</ecNumber>
    </recommendedName>
</protein>
<dbReference type="InterPro" id="IPR011004">
    <property type="entry name" value="Trimer_LpxA-like_sf"/>
</dbReference>
<dbReference type="InterPro" id="IPR029098">
    <property type="entry name" value="Acetyltransf_C"/>
</dbReference>
<comment type="caution">
    <text evidence="10">The sequence shown here is derived from an EMBL/GenBank/DDBJ whole genome shotgun (WGS) entry which is preliminary data.</text>
</comment>
<dbReference type="HAMAP" id="MF_00387">
    <property type="entry name" value="LpxA"/>
    <property type="match status" value="1"/>
</dbReference>
<keyword evidence="1 8" id="KW-0963">Cytoplasm</keyword>
<evidence type="ECO:0000259" key="9">
    <source>
        <dbReference type="Pfam" id="PF13720"/>
    </source>
</evidence>
<comment type="subcellular location">
    <subcellularLocation>
        <location evidence="8">Cytoplasm</location>
    </subcellularLocation>
</comment>
<comment type="function">
    <text evidence="8">Involved in the biosynthesis of lipid A, a phosphorylated glycolipid that anchors the lipopolysaccharide to the outer membrane of the cell.</text>
</comment>
<dbReference type="InterPro" id="IPR010137">
    <property type="entry name" value="Lipid_A_LpxA"/>
</dbReference>
<dbReference type="Gene3D" id="2.160.10.10">
    <property type="entry name" value="Hexapeptide repeat proteins"/>
    <property type="match status" value="1"/>
</dbReference>
<dbReference type="PIRSF" id="PIRSF000456">
    <property type="entry name" value="UDP-GlcNAc_acltr"/>
    <property type="match status" value="1"/>
</dbReference>
<dbReference type="CDD" id="cd03351">
    <property type="entry name" value="LbH_UDP-GlcNAc_AT"/>
    <property type="match status" value="1"/>
</dbReference>
<comment type="catalytic activity">
    <reaction evidence="8">
        <text>a (3R)-hydroxyacyl-[ACP] + UDP-N-acetyl-alpha-D-glucosamine = a UDP-3-O-[(3R)-3-hydroxyacyl]-N-acetyl-alpha-D-glucosamine + holo-[ACP]</text>
        <dbReference type="Rhea" id="RHEA:67812"/>
        <dbReference type="Rhea" id="RHEA-COMP:9685"/>
        <dbReference type="Rhea" id="RHEA-COMP:9945"/>
        <dbReference type="ChEBI" id="CHEBI:57705"/>
        <dbReference type="ChEBI" id="CHEBI:64479"/>
        <dbReference type="ChEBI" id="CHEBI:78827"/>
        <dbReference type="ChEBI" id="CHEBI:173225"/>
        <dbReference type="EC" id="2.3.1.129"/>
    </reaction>
</comment>
<dbReference type="InterPro" id="IPR037157">
    <property type="entry name" value="Acetyltransf_C_sf"/>
</dbReference>
<comment type="subunit">
    <text evidence="8">Homotrimer.</text>
</comment>
<dbReference type="SUPFAM" id="SSF51161">
    <property type="entry name" value="Trimeric LpxA-like enzymes"/>
    <property type="match status" value="1"/>
</dbReference>
<dbReference type="EMBL" id="JAVRHY010000002">
    <property type="protein sequence ID" value="MDT0617333.1"/>
    <property type="molecule type" value="Genomic_DNA"/>
</dbReference>
<keyword evidence="4 8" id="KW-0808">Transferase</keyword>
<evidence type="ECO:0000256" key="5">
    <source>
        <dbReference type="ARBA" id="ARBA00022737"/>
    </source>
</evidence>
<evidence type="ECO:0000256" key="7">
    <source>
        <dbReference type="ARBA" id="ARBA00023315"/>
    </source>
</evidence>
<evidence type="ECO:0000256" key="2">
    <source>
        <dbReference type="ARBA" id="ARBA00022516"/>
    </source>
</evidence>
<proteinExistence type="inferred from homology"/>
<dbReference type="InterPro" id="IPR018357">
    <property type="entry name" value="Hexapep_transf_CS"/>
</dbReference>
<dbReference type="Pfam" id="PF13720">
    <property type="entry name" value="Acetyltransf_11"/>
    <property type="match status" value="1"/>
</dbReference>
<evidence type="ECO:0000256" key="6">
    <source>
        <dbReference type="ARBA" id="ARBA00023098"/>
    </source>
</evidence>
<dbReference type="PANTHER" id="PTHR43480:SF1">
    <property type="entry name" value="ACYL-[ACYL-CARRIER-PROTEIN]--UDP-N-ACETYLGLUCOSAMINE O-ACYLTRANSFERASE, MITOCHONDRIAL-RELATED"/>
    <property type="match status" value="1"/>
</dbReference>
<keyword evidence="3 8" id="KW-0441">Lipid A biosynthesis</keyword>
<organism evidence="10 11">
    <name type="scientific">Spectribacter acetivorans</name>
    <dbReference type="NCBI Taxonomy" id="3075603"/>
    <lineage>
        <taxon>Bacteria</taxon>
        <taxon>Pseudomonadati</taxon>
        <taxon>Pseudomonadota</taxon>
        <taxon>Gammaproteobacteria</taxon>
        <taxon>Salinisphaerales</taxon>
        <taxon>Salinisphaeraceae</taxon>
        <taxon>Spectribacter</taxon>
    </lineage>
</organism>
<dbReference type="GO" id="GO:0008780">
    <property type="term" value="F:acyl-[acyl-carrier-protein]-UDP-N-acetylglucosamine O-acyltransferase activity"/>
    <property type="evidence" value="ECO:0007669"/>
    <property type="project" value="UniProtKB-EC"/>
</dbReference>
<dbReference type="PANTHER" id="PTHR43480">
    <property type="entry name" value="ACYL-[ACYL-CARRIER-PROTEIN]--UDP-N-ACETYLGLUCOSAMINE O-ACYLTRANSFERASE"/>
    <property type="match status" value="1"/>
</dbReference>
<dbReference type="EC" id="2.3.1.129" evidence="8"/>
<dbReference type="NCBIfam" id="NF003657">
    <property type="entry name" value="PRK05289.1"/>
    <property type="match status" value="1"/>
</dbReference>
<dbReference type="InterPro" id="IPR001451">
    <property type="entry name" value="Hexapep"/>
</dbReference>
<dbReference type="RefSeq" id="WP_311657048.1">
    <property type="nucleotide sequence ID" value="NZ_JAVRHY010000002.1"/>
</dbReference>
<dbReference type="NCBIfam" id="TIGR01852">
    <property type="entry name" value="lipid_A_lpxA"/>
    <property type="match status" value="1"/>
</dbReference>
<name>A0ABU3B4F3_9GAMM</name>